<dbReference type="EMBL" id="BQNB010009611">
    <property type="protein sequence ID" value="GJS65895.1"/>
    <property type="molecule type" value="Genomic_DNA"/>
</dbReference>
<sequence>MTSLQDDRVSRDGACISRKEGESKGRVLWGVVFKERQNEAIDVSVEDEESPSSELRGSLLLIESQVTAPVVRECTFAGFMKCNPDNFRVDGTKVCKLGMKGFLKEISESGRTFKVGTIVKPKEKRLEDVLVIRDFPEVFPDELPKLPPLRQVEFQIDLVPVAAPHVHHSIQFLGHVIDNKGVRVDPAKIEAIKKFGLAPNQRQPMEKKVIAYASRQLKTHEENYTTHDLELGAVVFALRKANVMVNALSQKERIKPLHVRALMMTFHNNLPKQILDAQKEAMEMKNVKAENLGRLIKQIFEFRPDETRCFGNRVWLP</sequence>
<keyword evidence="5" id="KW-0378">Hydrolase</keyword>
<dbReference type="InterPro" id="IPR043502">
    <property type="entry name" value="DNA/RNA_pol_sf"/>
</dbReference>
<dbReference type="InterPro" id="IPR041373">
    <property type="entry name" value="RT_RNaseH"/>
</dbReference>
<organism evidence="8 9">
    <name type="scientific">Tanacetum coccineum</name>
    <dbReference type="NCBI Taxonomy" id="301880"/>
    <lineage>
        <taxon>Eukaryota</taxon>
        <taxon>Viridiplantae</taxon>
        <taxon>Streptophyta</taxon>
        <taxon>Embryophyta</taxon>
        <taxon>Tracheophyta</taxon>
        <taxon>Spermatophyta</taxon>
        <taxon>Magnoliopsida</taxon>
        <taxon>eudicotyledons</taxon>
        <taxon>Gunneridae</taxon>
        <taxon>Pentapetalae</taxon>
        <taxon>asterids</taxon>
        <taxon>campanulids</taxon>
        <taxon>Asterales</taxon>
        <taxon>Asteraceae</taxon>
        <taxon>Asteroideae</taxon>
        <taxon>Anthemideae</taxon>
        <taxon>Anthemidinae</taxon>
        <taxon>Tanacetum</taxon>
    </lineage>
</organism>
<comment type="caution">
    <text evidence="8">The sequence shown here is derived from an EMBL/GenBank/DDBJ whole genome shotgun (WGS) entry which is preliminary data.</text>
</comment>
<evidence type="ECO:0000256" key="1">
    <source>
        <dbReference type="ARBA" id="ARBA00022679"/>
    </source>
</evidence>
<evidence type="ECO:0000313" key="9">
    <source>
        <dbReference type="Proteomes" id="UP001151760"/>
    </source>
</evidence>
<dbReference type="GO" id="GO:0003964">
    <property type="term" value="F:RNA-directed DNA polymerase activity"/>
    <property type="evidence" value="ECO:0007669"/>
    <property type="project" value="UniProtKB-KW"/>
</dbReference>
<name>A0ABQ4XKK1_9ASTR</name>
<evidence type="ECO:0000313" key="8">
    <source>
        <dbReference type="EMBL" id="GJS65895.1"/>
    </source>
</evidence>
<gene>
    <name evidence="8" type="ORF">Tco_0680459</name>
</gene>
<reference evidence="8" key="1">
    <citation type="journal article" date="2022" name="Int. J. Mol. Sci.">
        <title>Draft Genome of Tanacetum Coccineum: Genomic Comparison of Closely Related Tanacetum-Family Plants.</title>
        <authorList>
            <person name="Yamashiro T."/>
            <person name="Shiraishi A."/>
            <person name="Nakayama K."/>
            <person name="Satake H."/>
        </authorList>
    </citation>
    <scope>NUCLEOTIDE SEQUENCE</scope>
</reference>
<reference evidence="8" key="2">
    <citation type="submission" date="2022-01" db="EMBL/GenBank/DDBJ databases">
        <authorList>
            <person name="Yamashiro T."/>
            <person name="Shiraishi A."/>
            <person name="Satake H."/>
            <person name="Nakayama K."/>
        </authorList>
    </citation>
    <scope>NUCLEOTIDE SEQUENCE</scope>
</reference>
<keyword evidence="2" id="KW-0548">Nucleotidyltransferase</keyword>
<dbReference type="Proteomes" id="UP001151760">
    <property type="component" value="Unassembled WGS sequence"/>
</dbReference>
<evidence type="ECO:0000256" key="4">
    <source>
        <dbReference type="ARBA" id="ARBA00022759"/>
    </source>
</evidence>
<evidence type="ECO:0000259" key="7">
    <source>
        <dbReference type="Pfam" id="PF17917"/>
    </source>
</evidence>
<keyword evidence="1" id="KW-0808">Transferase</keyword>
<evidence type="ECO:0000256" key="6">
    <source>
        <dbReference type="ARBA" id="ARBA00022918"/>
    </source>
</evidence>
<evidence type="ECO:0000256" key="3">
    <source>
        <dbReference type="ARBA" id="ARBA00022722"/>
    </source>
</evidence>
<evidence type="ECO:0000256" key="2">
    <source>
        <dbReference type="ARBA" id="ARBA00022695"/>
    </source>
</evidence>
<feature type="domain" description="Reverse transcriptase RNase H-like" evidence="7">
    <location>
        <begin position="201"/>
        <end position="246"/>
    </location>
</feature>
<accession>A0ABQ4XKK1</accession>
<protein>
    <submittedName>
        <fullName evidence="8">Reverse transcriptase domain-containing protein</fullName>
    </submittedName>
</protein>
<keyword evidence="9" id="KW-1185">Reference proteome</keyword>
<dbReference type="Pfam" id="PF17917">
    <property type="entry name" value="RT_RNaseH"/>
    <property type="match status" value="1"/>
</dbReference>
<keyword evidence="4" id="KW-0255">Endonuclease</keyword>
<keyword evidence="3" id="KW-0540">Nuclease</keyword>
<proteinExistence type="predicted"/>
<dbReference type="SUPFAM" id="SSF56672">
    <property type="entry name" value="DNA/RNA polymerases"/>
    <property type="match status" value="1"/>
</dbReference>
<evidence type="ECO:0000256" key="5">
    <source>
        <dbReference type="ARBA" id="ARBA00022801"/>
    </source>
</evidence>
<keyword evidence="6 8" id="KW-0695">RNA-directed DNA polymerase</keyword>